<dbReference type="Proteomes" id="UP001214201">
    <property type="component" value="Chromosome"/>
</dbReference>
<dbReference type="RefSeq" id="WP_274397048.1">
    <property type="nucleotide sequence ID" value="NZ_CP082213.1"/>
</dbReference>
<gene>
    <name evidence="3" type="ORF">K6978_07030</name>
</gene>
<dbReference type="PANTHER" id="PTHR32114:SF2">
    <property type="entry name" value="ABC TRANSPORTER ABCH.3"/>
    <property type="match status" value="1"/>
</dbReference>
<feature type="coiled-coil region" evidence="1">
    <location>
        <begin position="99"/>
        <end position="126"/>
    </location>
</feature>
<dbReference type="InterPro" id="IPR027417">
    <property type="entry name" value="P-loop_NTPase"/>
</dbReference>
<dbReference type="EMBL" id="CP082214">
    <property type="protein sequence ID" value="WDM72873.1"/>
    <property type="molecule type" value="Genomic_DNA"/>
</dbReference>
<evidence type="ECO:0000259" key="2">
    <source>
        <dbReference type="Pfam" id="PF13166"/>
    </source>
</evidence>
<name>A0ABY7YG60_9XANT</name>
<protein>
    <submittedName>
        <fullName evidence="3">AAA family ATPase</fullName>
    </submittedName>
</protein>
<reference evidence="3 4" key="1">
    <citation type="submission" date="2021-08" db="EMBL/GenBank/DDBJ databases">
        <title>Genome sequences of Xanthomonas cucurbitae isolates from 5 Midwestern US states.</title>
        <authorList>
            <person name="Hind S.R."/>
        </authorList>
    </citation>
    <scope>NUCLEOTIDE SEQUENCE [LARGE SCALE GENOMIC DNA]</scope>
    <source>
        <strain evidence="3 4">OH_261</strain>
    </source>
</reference>
<evidence type="ECO:0000313" key="3">
    <source>
        <dbReference type="EMBL" id="WDM72873.1"/>
    </source>
</evidence>
<evidence type="ECO:0000256" key="1">
    <source>
        <dbReference type="SAM" id="Coils"/>
    </source>
</evidence>
<feature type="coiled-coil region" evidence="1">
    <location>
        <begin position="428"/>
        <end position="455"/>
    </location>
</feature>
<keyword evidence="4" id="KW-1185">Reference proteome</keyword>
<dbReference type="Gene3D" id="3.40.50.300">
    <property type="entry name" value="P-loop containing nucleotide triphosphate hydrolases"/>
    <property type="match status" value="2"/>
</dbReference>
<organism evidence="3 4">
    <name type="scientific">Xanthomonas cucurbitae</name>
    <dbReference type="NCBI Taxonomy" id="56453"/>
    <lineage>
        <taxon>Bacteria</taxon>
        <taxon>Pseudomonadati</taxon>
        <taxon>Pseudomonadota</taxon>
        <taxon>Gammaproteobacteria</taxon>
        <taxon>Lysobacterales</taxon>
        <taxon>Lysobacteraceae</taxon>
        <taxon>Xanthomonas</taxon>
    </lineage>
</organism>
<dbReference type="SUPFAM" id="SSF52540">
    <property type="entry name" value="P-loop containing nucleoside triphosphate hydrolases"/>
    <property type="match status" value="1"/>
</dbReference>
<dbReference type="PANTHER" id="PTHR32114">
    <property type="entry name" value="ABC TRANSPORTER ABCH.3"/>
    <property type="match status" value="1"/>
</dbReference>
<sequence>MIQTISIQGFRSFDPANATAIDLSRDKRVAYFYGLNGAGKSAIGQVIQRIGNGEEVPNCSLSTPNGVRYEYLVYNEHFVEKNFRNRSDMPGIFTIGNPESAALEEAERLEDELQTWQSQLEALAEQETMRVQEARDAKESVLDGVWKSYAKLKEGPFKPLLMYGNSKQRFFDALDLRSKATYEGEAEELDDLSKRLQELGDGHTATKPRIALQVPNLFRVEDDELWQEPIVGSNDSALAPLIRHIGNMDWVSQGRPHLAQSEEHCPFCQQNLPHNFTHDLTALFDASFEERTGRILELSKSYATAIDAFNQALEKLIDEEPYADESSDLKLAWAEAYRLLGENSNRMDGKVTSPQSVCTLQSSRASLQEVEKALNAVSLRINEFNRRINHRDKEKAKIERGLWQRLCQDNAGMLSLYRTTATSIQSALDAISGAKSDLKREIHNAEIRLIDLRGQSSGTHEAVAAINGRLQGLGVHAFKIAKRDDDDLYHLVRPGNIVDDYASLSEGEKTLITFLYFVELITRSPSSNYNKPLNRKVVVIDDPISSLSHNYVYDIAATISRDIIGLRDDQGEKLKQIIVLTHSLFFLNELIKVSKKQEAVELKRVVKKNFTTTVPMDINDLQNDYEAWWQVVRDGYQDRVISSTLANAMRCILERFFYFTRSKQAFHSAMDKLSAQDRSFLALSRYLDHHSHGDANTLTDFGEYDVQYCLRKFQSIFEELGFTEHHRVMAGLPEQQ</sequence>
<feature type="domain" description="Protein CR006 P-loop" evidence="2">
    <location>
        <begin position="23"/>
        <end position="718"/>
    </location>
</feature>
<dbReference type="Pfam" id="PF13166">
    <property type="entry name" value="AAA_13"/>
    <property type="match status" value="1"/>
</dbReference>
<keyword evidence="1" id="KW-0175">Coiled coil</keyword>
<proteinExistence type="predicted"/>
<evidence type="ECO:0000313" key="4">
    <source>
        <dbReference type="Proteomes" id="UP001214201"/>
    </source>
</evidence>
<accession>A0ABY7YG60</accession>
<dbReference type="InterPro" id="IPR026866">
    <property type="entry name" value="CR006_AAA"/>
</dbReference>